<accession>A0A0R0ATH2</accession>
<sequence>MALVAGGAMGMAHAAAPLPEPPAVPAPLHGLWVGDDPEGQAQCDRYRVLADPWEHAGSAMVGMLLVRPGYLHEFSEYGEGTFYQLQQLRLRAPGRWQATAWLGIDQLPEPGDASPVELRLLLEGKRLTVETAGRDYRDVKRWRYCTARLPGDAG</sequence>
<comment type="caution">
    <text evidence="1">The sequence shown here is derived from an EMBL/GenBank/DDBJ whole genome shotgun (WGS) entry which is preliminary data.</text>
</comment>
<dbReference type="EMBL" id="LLXS01000007">
    <property type="protein sequence ID" value="KRG44497.1"/>
    <property type="molecule type" value="Genomic_DNA"/>
</dbReference>
<organism evidence="1 2">
    <name type="scientific">Stenotrophomonas pictorum JCM 9942</name>
    <dbReference type="NCBI Taxonomy" id="1236960"/>
    <lineage>
        <taxon>Bacteria</taxon>
        <taxon>Pseudomonadati</taxon>
        <taxon>Pseudomonadota</taxon>
        <taxon>Gammaproteobacteria</taxon>
        <taxon>Lysobacterales</taxon>
        <taxon>Lysobacteraceae</taxon>
        <taxon>Stenotrophomonas</taxon>
    </lineage>
</organism>
<proteinExistence type="predicted"/>
<dbReference type="RefSeq" id="WP_057505686.1">
    <property type="nucleotide sequence ID" value="NZ_LLXS01000007.1"/>
</dbReference>
<evidence type="ECO:0000313" key="1">
    <source>
        <dbReference type="EMBL" id="KRG44497.1"/>
    </source>
</evidence>
<reference evidence="1 2" key="1">
    <citation type="submission" date="2015-10" db="EMBL/GenBank/DDBJ databases">
        <title>Genome sequencing and analysis of members of genus Stenotrophomonas.</title>
        <authorList>
            <person name="Patil P.P."/>
            <person name="Midha S."/>
            <person name="Patil P.B."/>
        </authorList>
    </citation>
    <scope>NUCLEOTIDE SEQUENCE [LARGE SCALE GENOMIC DNA]</scope>
    <source>
        <strain evidence="1 2">JCM 9942</strain>
    </source>
</reference>
<dbReference type="Proteomes" id="UP000050836">
    <property type="component" value="Unassembled WGS sequence"/>
</dbReference>
<dbReference type="AlphaFoldDB" id="A0A0R0ATH2"/>
<evidence type="ECO:0000313" key="2">
    <source>
        <dbReference type="Proteomes" id="UP000050836"/>
    </source>
</evidence>
<gene>
    <name evidence="1" type="ORF">ARC78_04935</name>
</gene>
<keyword evidence="2" id="KW-1185">Reference proteome</keyword>
<name>A0A0R0ATH2_9GAMM</name>
<protein>
    <submittedName>
        <fullName evidence="1">Uncharacterized protein</fullName>
    </submittedName>
</protein>